<feature type="transmembrane region" description="Helical" evidence="13">
    <location>
        <begin position="124"/>
        <end position="148"/>
    </location>
</feature>
<dbReference type="InterPro" id="IPR047664">
    <property type="entry name" value="SWEET"/>
</dbReference>
<evidence type="ECO:0000256" key="12">
    <source>
        <dbReference type="ARBA" id="ARBA00055578"/>
    </source>
</evidence>
<organism evidence="15 16">
    <name type="scientific">Caenorhabditis bovis</name>
    <dbReference type="NCBI Taxonomy" id="2654633"/>
    <lineage>
        <taxon>Eukaryota</taxon>
        <taxon>Metazoa</taxon>
        <taxon>Ecdysozoa</taxon>
        <taxon>Nematoda</taxon>
        <taxon>Chromadorea</taxon>
        <taxon>Rhabditida</taxon>
        <taxon>Rhabditina</taxon>
        <taxon>Rhabditomorpha</taxon>
        <taxon>Rhabditoidea</taxon>
        <taxon>Rhabditidae</taxon>
        <taxon>Peloderinae</taxon>
        <taxon>Caenorhabditis</taxon>
    </lineage>
</organism>
<dbReference type="Proteomes" id="UP000494206">
    <property type="component" value="Unassembled WGS sequence"/>
</dbReference>
<evidence type="ECO:0000256" key="1">
    <source>
        <dbReference type="ARBA" id="ARBA00004651"/>
    </source>
</evidence>
<name>A0A8S1F6J7_9PELO</name>
<evidence type="ECO:0000256" key="10">
    <source>
        <dbReference type="ARBA" id="ARBA00023034"/>
    </source>
</evidence>
<feature type="compositionally biased region" description="Polar residues" evidence="14">
    <location>
        <begin position="275"/>
        <end position="284"/>
    </location>
</feature>
<evidence type="ECO:0000256" key="7">
    <source>
        <dbReference type="ARBA" id="ARBA00022692"/>
    </source>
</evidence>
<dbReference type="FunFam" id="1.20.1280.290:FF:000004">
    <property type="entry name" value="Sugar transporter SWEET"/>
    <property type="match status" value="1"/>
</dbReference>
<protein>
    <recommendedName>
        <fullName evidence="13">Sugar transporter SWEET</fullName>
    </recommendedName>
</protein>
<keyword evidence="5" id="KW-1003">Cell membrane</keyword>
<evidence type="ECO:0000256" key="2">
    <source>
        <dbReference type="ARBA" id="ARBA00004653"/>
    </source>
</evidence>
<keyword evidence="10" id="KW-0333">Golgi apparatus</keyword>
<keyword evidence="8" id="KW-0677">Repeat</keyword>
<keyword evidence="6 13" id="KW-0762">Sugar transport</keyword>
<comment type="function">
    <text evidence="13">Mediates sugar transport across membranes.</text>
</comment>
<evidence type="ECO:0000313" key="16">
    <source>
        <dbReference type="Proteomes" id="UP000494206"/>
    </source>
</evidence>
<evidence type="ECO:0000256" key="14">
    <source>
        <dbReference type="SAM" id="MobiDB-lite"/>
    </source>
</evidence>
<dbReference type="EMBL" id="CADEPM010000008">
    <property type="protein sequence ID" value="CAB3409473.1"/>
    <property type="molecule type" value="Genomic_DNA"/>
</dbReference>
<evidence type="ECO:0000256" key="13">
    <source>
        <dbReference type="RuleBase" id="RU910715"/>
    </source>
</evidence>
<feature type="transmembrane region" description="Helical" evidence="13">
    <location>
        <begin position="12"/>
        <end position="34"/>
    </location>
</feature>
<feature type="compositionally biased region" description="Low complexity" evidence="14">
    <location>
        <begin position="265"/>
        <end position="274"/>
    </location>
</feature>
<feature type="transmembrane region" description="Helical" evidence="13">
    <location>
        <begin position="155"/>
        <end position="177"/>
    </location>
</feature>
<comment type="caution">
    <text evidence="15">The sequence shown here is derived from an EMBL/GenBank/DDBJ whole genome shotgun (WGS) entry which is preliminary data.</text>
</comment>
<dbReference type="GO" id="GO:0005886">
    <property type="term" value="C:plasma membrane"/>
    <property type="evidence" value="ECO:0007669"/>
    <property type="project" value="UniProtKB-SubCell"/>
</dbReference>
<evidence type="ECO:0000256" key="6">
    <source>
        <dbReference type="ARBA" id="ARBA00022597"/>
    </source>
</evidence>
<keyword evidence="11 13" id="KW-0472">Membrane</keyword>
<feature type="region of interest" description="Disordered" evidence="14">
    <location>
        <begin position="265"/>
        <end position="284"/>
    </location>
</feature>
<proteinExistence type="inferred from homology"/>
<evidence type="ECO:0000256" key="5">
    <source>
        <dbReference type="ARBA" id="ARBA00022475"/>
    </source>
</evidence>
<keyword evidence="4 13" id="KW-0813">Transport</keyword>
<accession>A0A8S1F6J7</accession>
<comment type="similarity">
    <text evidence="3 13">Belongs to the SWEET sugar transporter family.</text>
</comment>
<keyword evidence="9 13" id="KW-1133">Transmembrane helix</keyword>
<keyword evidence="16" id="KW-1185">Reference proteome</keyword>
<evidence type="ECO:0000313" key="15">
    <source>
        <dbReference type="EMBL" id="CAB3409473.1"/>
    </source>
</evidence>
<dbReference type="Gene3D" id="1.20.1280.290">
    <property type="match status" value="2"/>
</dbReference>
<evidence type="ECO:0000256" key="8">
    <source>
        <dbReference type="ARBA" id="ARBA00022737"/>
    </source>
</evidence>
<feature type="transmembrane region" description="Helical" evidence="13">
    <location>
        <begin position="98"/>
        <end position="118"/>
    </location>
</feature>
<dbReference type="InterPro" id="IPR004316">
    <property type="entry name" value="SWEET_rpt"/>
</dbReference>
<evidence type="ECO:0000256" key="3">
    <source>
        <dbReference type="ARBA" id="ARBA00007809"/>
    </source>
</evidence>
<gene>
    <name evidence="15" type="ORF">CBOVIS_LOCUS11123</name>
</gene>
<dbReference type="GO" id="GO:0051119">
    <property type="term" value="F:sugar transmembrane transporter activity"/>
    <property type="evidence" value="ECO:0007669"/>
    <property type="project" value="InterPro"/>
</dbReference>
<dbReference type="PANTHER" id="PTHR10791">
    <property type="entry name" value="RAG1-ACTIVATING PROTEIN 1"/>
    <property type="match status" value="1"/>
</dbReference>
<dbReference type="Pfam" id="PF03083">
    <property type="entry name" value="MtN3_slv"/>
    <property type="match status" value="2"/>
</dbReference>
<evidence type="ECO:0000256" key="11">
    <source>
        <dbReference type="ARBA" id="ARBA00023136"/>
    </source>
</evidence>
<feature type="transmembrane region" description="Helical" evidence="13">
    <location>
        <begin position="46"/>
        <end position="64"/>
    </location>
</feature>
<evidence type="ECO:0000256" key="9">
    <source>
        <dbReference type="ARBA" id="ARBA00022989"/>
    </source>
</evidence>
<dbReference type="PANTHER" id="PTHR10791:SF43">
    <property type="entry name" value="SUGAR TRANSPORTER SWEET-RELATED"/>
    <property type="match status" value="1"/>
</dbReference>
<dbReference type="FunFam" id="1.20.1280.290:FF:000010">
    <property type="entry name" value="Sugar transporter SWEET"/>
    <property type="match status" value="1"/>
</dbReference>
<dbReference type="GO" id="GO:0000139">
    <property type="term" value="C:Golgi membrane"/>
    <property type="evidence" value="ECO:0007669"/>
    <property type="project" value="UniProtKB-SubCell"/>
</dbReference>
<sequence>MILDVHLILQALSFSAITTTIALFFCGIPICLTIHRQGGIGEISDVPFLMGLVGGSFWLRYGLLKLDYTMIIVNLVGVACFAIYCLFYLYYSWPTKSFAIKLGLVYATIIAMIVWIAIHPNLSLLGVVCMTFNILNFGAPLAGLGVVLKNREVSTLPFPMCVANFLVSSQWCFYGYLVNDIFIVIPNGIGVLLAVLQLSLFIVFPANETERSPLEKVAAWFAGRELDMIDSGDIEFGKHAKSIEKMTMFPSVSQLNSVNNLISRPPSYKSRSSSVPDISSLNSE</sequence>
<feature type="transmembrane region" description="Helical" evidence="13">
    <location>
        <begin position="183"/>
        <end position="204"/>
    </location>
</feature>
<keyword evidence="7 13" id="KW-0812">Transmembrane</keyword>
<comment type="function">
    <text evidence="12">Mediates both low-affinity uptake and efflux of sugar across the membrane.</text>
</comment>
<reference evidence="15 16" key="1">
    <citation type="submission" date="2020-04" db="EMBL/GenBank/DDBJ databases">
        <authorList>
            <person name="Laetsch R D."/>
            <person name="Stevens L."/>
            <person name="Kumar S."/>
            <person name="Blaxter L. M."/>
        </authorList>
    </citation>
    <scope>NUCLEOTIDE SEQUENCE [LARGE SCALE GENOMIC DNA]</scope>
</reference>
<feature type="transmembrane region" description="Helical" evidence="13">
    <location>
        <begin position="70"/>
        <end position="91"/>
    </location>
</feature>
<dbReference type="OrthoDB" id="409725at2759"/>
<evidence type="ECO:0000256" key="4">
    <source>
        <dbReference type="ARBA" id="ARBA00022448"/>
    </source>
</evidence>
<comment type="subcellular location">
    <subcellularLocation>
        <location evidence="1 13">Cell membrane</location>
        <topology evidence="1 13">Multi-pass membrane protein</topology>
    </subcellularLocation>
    <subcellularLocation>
        <location evidence="2">Golgi apparatus membrane</location>
        <topology evidence="2">Multi-pass membrane protein</topology>
    </subcellularLocation>
</comment>
<dbReference type="AlphaFoldDB" id="A0A8S1F6J7"/>